<comment type="caution">
    <text evidence="2">The sequence shown here is derived from an EMBL/GenBank/DDBJ whole genome shotgun (WGS) entry which is preliminary data.</text>
</comment>
<dbReference type="PROSITE" id="PS00558">
    <property type="entry name" value="EUKARYOTIC_PORIN"/>
    <property type="match status" value="1"/>
</dbReference>
<organism evidence="2 3">
    <name type="scientific">Panicum miliaceum</name>
    <name type="common">Proso millet</name>
    <name type="synonym">Broomcorn millet</name>
    <dbReference type="NCBI Taxonomy" id="4540"/>
    <lineage>
        <taxon>Eukaryota</taxon>
        <taxon>Viridiplantae</taxon>
        <taxon>Streptophyta</taxon>
        <taxon>Embryophyta</taxon>
        <taxon>Tracheophyta</taxon>
        <taxon>Spermatophyta</taxon>
        <taxon>Magnoliopsida</taxon>
        <taxon>Liliopsida</taxon>
        <taxon>Poales</taxon>
        <taxon>Poaceae</taxon>
        <taxon>PACMAD clade</taxon>
        <taxon>Panicoideae</taxon>
        <taxon>Panicodae</taxon>
        <taxon>Paniceae</taxon>
        <taxon>Panicinae</taxon>
        <taxon>Panicum</taxon>
        <taxon>Panicum sect. Panicum</taxon>
    </lineage>
</organism>
<keyword evidence="3" id="KW-1185">Reference proteome</keyword>
<dbReference type="AlphaFoldDB" id="A0A3L6TEX8"/>
<accession>A0A3L6TEX8</accession>
<dbReference type="GO" id="GO:0008308">
    <property type="term" value="F:voltage-gated monoatomic anion channel activity"/>
    <property type="evidence" value="ECO:0007669"/>
    <property type="project" value="InterPro"/>
</dbReference>
<dbReference type="GO" id="GO:0005741">
    <property type="term" value="C:mitochondrial outer membrane"/>
    <property type="evidence" value="ECO:0007669"/>
    <property type="project" value="InterPro"/>
</dbReference>
<dbReference type="Pfam" id="PF01459">
    <property type="entry name" value="Porin_3"/>
    <property type="match status" value="1"/>
</dbReference>
<dbReference type="PANTHER" id="PTHR11743">
    <property type="entry name" value="VOLTAGE-DEPENDENT ANION-SELECTIVE CHANNEL"/>
    <property type="match status" value="1"/>
</dbReference>
<sequence length="322" mass="35136">MERGRKWEIRPRHGRIWAARLRNCIGGGRSKPGGGGRTRGDGGLRGIGCLTSTAVKKGGLYSVDINSVYQHKNTLIGVKVDAESNVSTTFNVLEVLPSTKLAISVKLPDCNATKISTGFIISEALPYRKLVVSVKLPDDPLKLKLQYFHENATFATVVRMKPSPMIEFSATVGAEGVAFGAECRYDAARGKFRKYRAAIGMTSKNYHAALIMADKGDTIKLDGLYHFDKKQKVSAVVELTRKLSKKENMLTVGGLYTVDAQTTVKARLNDTGSLAALLRLQVKPKSHLMISGEIDMKALDRPPKIGLALALVPPDEMLHSRT</sequence>
<dbReference type="OrthoDB" id="7827681at2759"/>
<dbReference type="Proteomes" id="UP000275267">
    <property type="component" value="Unassembled WGS sequence"/>
</dbReference>
<dbReference type="PANTHER" id="PTHR11743:SF23">
    <property type="entry name" value="MITOCHONDRIAL OUTER MEMBRANE PROTEIN PORIN 5-RELATED"/>
    <property type="match status" value="1"/>
</dbReference>
<gene>
    <name evidence="2" type="ORF">C2845_PM01G45420</name>
</gene>
<proteinExistence type="inferred from homology"/>
<dbReference type="InterPro" id="IPR001925">
    <property type="entry name" value="Porin_Euk"/>
</dbReference>
<dbReference type="CDD" id="cd07306">
    <property type="entry name" value="Porin3_VDAC"/>
    <property type="match status" value="1"/>
</dbReference>
<dbReference type="EMBL" id="PQIB02000001">
    <property type="protein sequence ID" value="RLN38903.1"/>
    <property type="molecule type" value="Genomic_DNA"/>
</dbReference>
<dbReference type="InterPro" id="IPR027246">
    <property type="entry name" value="Porin_Euk/Tom40"/>
</dbReference>
<evidence type="ECO:0000313" key="2">
    <source>
        <dbReference type="EMBL" id="RLN38903.1"/>
    </source>
</evidence>
<reference evidence="3" key="1">
    <citation type="journal article" date="2019" name="Nat. Commun.">
        <title>The genome of broomcorn millet.</title>
        <authorList>
            <person name="Zou C."/>
            <person name="Miki D."/>
            <person name="Li D."/>
            <person name="Tang Q."/>
            <person name="Xiao L."/>
            <person name="Rajput S."/>
            <person name="Deng P."/>
            <person name="Jia W."/>
            <person name="Huang R."/>
            <person name="Zhang M."/>
            <person name="Sun Y."/>
            <person name="Hu J."/>
            <person name="Fu X."/>
            <person name="Schnable P.S."/>
            <person name="Li F."/>
            <person name="Zhang H."/>
            <person name="Feng B."/>
            <person name="Zhu X."/>
            <person name="Liu R."/>
            <person name="Schnable J.C."/>
            <person name="Zhu J.-K."/>
            <person name="Zhang H."/>
        </authorList>
    </citation>
    <scope>NUCLEOTIDE SEQUENCE [LARGE SCALE GENOMIC DNA]</scope>
</reference>
<dbReference type="InterPro" id="IPR023614">
    <property type="entry name" value="Porin_dom_sf"/>
</dbReference>
<dbReference type="STRING" id="4540.A0A3L6TEX8"/>
<dbReference type="Gene3D" id="2.40.160.10">
    <property type="entry name" value="Porin"/>
    <property type="match status" value="1"/>
</dbReference>
<evidence type="ECO:0000313" key="3">
    <source>
        <dbReference type="Proteomes" id="UP000275267"/>
    </source>
</evidence>
<protein>
    <submittedName>
        <fullName evidence="2">Mitochondrial outer membrane protein porin 5-like</fullName>
    </submittedName>
</protein>
<evidence type="ECO:0000256" key="1">
    <source>
        <dbReference type="ARBA" id="ARBA00009624"/>
    </source>
</evidence>
<name>A0A3L6TEX8_PANMI</name>
<comment type="similarity">
    <text evidence="1">Belongs to the eukaryotic mitochondrial porin (TC 1.B.8.1) family.</text>
</comment>